<evidence type="ECO:0000313" key="4">
    <source>
        <dbReference type="Proteomes" id="UP000092716"/>
    </source>
</evidence>
<dbReference type="PROSITE" id="PS51257">
    <property type="entry name" value="PROKAR_LIPOPROTEIN"/>
    <property type="match status" value="1"/>
</dbReference>
<organism evidence="3 4">
    <name type="scientific">Plasmodium coatneyi</name>
    <dbReference type="NCBI Taxonomy" id="208452"/>
    <lineage>
        <taxon>Eukaryota</taxon>
        <taxon>Sar</taxon>
        <taxon>Alveolata</taxon>
        <taxon>Apicomplexa</taxon>
        <taxon>Aconoidasida</taxon>
        <taxon>Haemosporida</taxon>
        <taxon>Plasmodiidae</taxon>
        <taxon>Plasmodium</taxon>
    </lineage>
</organism>
<feature type="compositionally biased region" description="Basic and acidic residues" evidence="1">
    <location>
        <begin position="101"/>
        <end position="111"/>
    </location>
</feature>
<dbReference type="KEGG" id="pcot:PCOAH_00015900"/>
<feature type="signal peptide" evidence="2">
    <location>
        <begin position="1"/>
        <end position="18"/>
    </location>
</feature>
<evidence type="ECO:0000313" key="3">
    <source>
        <dbReference type="EMBL" id="ANQ07304.1"/>
    </source>
</evidence>
<dbReference type="AlphaFoldDB" id="A0A1B1DX22"/>
<protein>
    <submittedName>
        <fullName evidence="3">Uncharacterized protein</fullName>
    </submittedName>
</protein>
<feature type="compositionally biased region" description="Basic and acidic residues" evidence="1">
    <location>
        <begin position="60"/>
        <end position="75"/>
    </location>
</feature>
<dbReference type="Proteomes" id="UP000092716">
    <property type="component" value="Chromosome 7"/>
</dbReference>
<gene>
    <name evidence="3" type="ORF">PCOAH_00015900</name>
</gene>
<evidence type="ECO:0000256" key="1">
    <source>
        <dbReference type="SAM" id="MobiDB-lite"/>
    </source>
</evidence>
<feature type="chain" id="PRO_5008521318" evidence="2">
    <location>
        <begin position="19"/>
        <end position="430"/>
    </location>
</feature>
<evidence type="ECO:0000256" key="2">
    <source>
        <dbReference type="SAM" id="SignalP"/>
    </source>
</evidence>
<dbReference type="RefSeq" id="XP_019913999.1">
    <property type="nucleotide sequence ID" value="XM_020058399.1"/>
</dbReference>
<name>A0A1B1DX22_9APIC</name>
<proteinExistence type="predicted"/>
<dbReference type="VEuPathDB" id="PlasmoDB:PCOAH_00015900"/>
<dbReference type="EMBL" id="CP016245">
    <property type="protein sequence ID" value="ANQ07304.1"/>
    <property type="molecule type" value="Genomic_DNA"/>
</dbReference>
<reference evidence="4" key="1">
    <citation type="submission" date="2016-06" db="EMBL/GenBank/DDBJ databases">
        <title>First high quality genome sequence of Plasmodium coatneyi using continuous long reads from single molecule, real-time sequencing.</title>
        <authorList>
            <person name="Chien J.-T."/>
            <person name="Pakala S.B."/>
            <person name="Geraldo J.A."/>
            <person name="Lapp S.A."/>
            <person name="Barnwell J.W."/>
            <person name="Kissinger J.C."/>
            <person name="Galinski M.R."/>
            <person name="Humphrey J.C."/>
        </authorList>
    </citation>
    <scope>NUCLEOTIDE SEQUENCE [LARGE SCALE GENOMIC DNA]</scope>
    <source>
        <strain evidence="4">Hackeri</strain>
    </source>
</reference>
<keyword evidence="4" id="KW-1185">Reference proteome</keyword>
<keyword evidence="2" id="KW-0732">Signal</keyword>
<dbReference type="OrthoDB" id="385147at2759"/>
<dbReference type="GeneID" id="30908316"/>
<feature type="region of interest" description="Disordered" evidence="1">
    <location>
        <begin position="60"/>
        <end position="127"/>
    </location>
</feature>
<sequence>MKLACALFLLLAVASNWGSHFFASCSVDNSSVSQQTHRVPYLQRLSELIALSSYQGLSDKREEEKKNLRRKREDSDSPQVVDDSTANGEKVTIVTIDGEAQVEKADEEVKGDNAGAPKEEDDSGTGISLNREAWVDEDEHYGDAYTGPAAAMDHEHYGDASPGPAAGMYDEQYGDAYTGPAAAMDHEQYGDANPGPAAGMYDEQYGDAYTGPAAAMDHEQYGDANPGPAAGMYDEHYGDASPGPAAGMYDEQYGDASPGPAAGMYDEQYGDASPGPAAGMDHEHYGNADVVPPPAGGEAYTRKLDEQAEDAFIRFFSPKPCITLPGEEPSAKCKDMQKGNNKEYDIKVTYNEKEEHINRGDNKCVNLNINDGSPPSKDGPSNIFINLSFVPKIPEEVINDFYLIIKKLKHMFEIVEPEENNAQTEIRGTV</sequence>
<accession>A0A1B1DX22</accession>